<evidence type="ECO:0000256" key="5">
    <source>
        <dbReference type="ARBA" id="ARBA00022989"/>
    </source>
</evidence>
<evidence type="ECO:0000313" key="8">
    <source>
        <dbReference type="EMBL" id="UYQ71624.1"/>
    </source>
</evidence>
<feature type="transmembrane region" description="Helical" evidence="7">
    <location>
        <begin position="93"/>
        <end position="118"/>
    </location>
</feature>
<keyword evidence="9" id="KW-1185">Reference proteome</keyword>
<sequence length="445" mass="47316">MSISVHPFEVHHRDVWAIAVPASVAFITEPVAGIIDTAVIGQLGDAGLLGGLSLGAAAFSVVFALAFFLRFGTAGLTAQAVGARDPLDGLLHVVRAMVAAALLSALLLALSYPIYLGFAAALAPPPDAAGAFAEYMGIRMWSVPFVLINFVLLGWFYGRADARTGMWLQILINVINIMLSVWFVLELGWGVPGVAWATVIGQGVAAVAGVVLAIHHYGGIKPILANTTLAALLDVAAIKRMIGLSRDLIIRSAALMGAFAYFAAQGARMGEIELASNAILLQLFSVSAFFLDGIATASEQLCGKAVGARWRPAFERATKLTLGWGLLIAGMLSALLLSFGWLAIDLMTTNAQVREMARVYLMMAALTPLTGMPAFVYDGVMIGATFNVTMRNGMIVSLIVYLATAMILQPFLGLWGLWIALHVLLLVRAGIYALAIERRKNEIFA</sequence>
<reference evidence="8" key="1">
    <citation type="submission" date="2022-10" db="EMBL/GenBank/DDBJ databases">
        <title>YIM 151497 complete genome.</title>
        <authorList>
            <person name="Chen X."/>
        </authorList>
    </citation>
    <scope>NUCLEOTIDE SEQUENCE</scope>
    <source>
        <strain evidence="8">YIM 151497</strain>
    </source>
</reference>
<comment type="similarity">
    <text evidence="2">Belongs to the multi antimicrobial extrusion (MATE) (TC 2.A.66.1) family.</text>
</comment>
<feature type="transmembrane region" description="Helical" evidence="7">
    <location>
        <begin position="52"/>
        <end position="72"/>
    </location>
</feature>
<feature type="transmembrane region" description="Helical" evidence="7">
    <location>
        <begin position="195"/>
        <end position="214"/>
    </location>
</feature>
<keyword evidence="6 7" id="KW-0472">Membrane</keyword>
<evidence type="ECO:0000256" key="2">
    <source>
        <dbReference type="ARBA" id="ARBA00010199"/>
    </source>
</evidence>
<feature type="transmembrane region" description="Helical" evidence="7">
    <location>
        <begin position="248"/>
        <end position="267"/>
    </location>
</feature>
<accession>A0ABY6IMM4</accession>
<name>A0ABY6IMM4_9HYPH</name>
<feature type="transmembrane region" description="Helical" evidence="7">
    <location>
        <begin position="170"/>
        <end position="189"/>
    </location>
</feature>
<evidence type="ECO:0000256" key="6">
    <source>
        <dbReference type="ARBA" id="ARBA00023136"/>
    </source>
</evidence>
<dbReference type="CDD" id="cd13136">
    <property type="entry name" value="MATE_DinF_like"/>
    <property type="match status" value="1"/>
</dbReference>
<comment type="subcellular location">
    <subcellularLocation>
        <location evidence="1">Membrane</location>
        <topology evidence="1">Multi-pass membrane protein</topology>
    </subcellularLocation>
</comment>
<evidence type="ECO:0000256" key="7">
    <source>
        <dbReference type="SAM" id="Phobius"/>
    </source>
</evidence>
<dbReference type="InterPro" id="IPR002528">
    <property type="entry name" value="MATE_fam"/>
</dbReference>
<dbReference type="EMBL" id="CP107716">
    <property type="protein sequence ID" value="UYQ71624.1"/>
    <property type="molecule type" value="Genomic_DNA"/>
</dbReference>
<dbReference type="RefSeq" id="WP_264225274.1">
    <property type="nucleotide sequence ID" value="NZ_CP107716.1"/>
</dbReference>
<organism evidence="8 9">
    <name type="scientific">Pelagibacterium flavum</name>
    <dbReference type="NCBI Taxonomy" id="2984530"/>
    <lineage>
        <taxon>Bacteria</taxon>
        <taxon>Pseudomonadati</taxon>
        <taxon>Pseudomonadota</taxon>
        <taxon>Alphaproteobacteria</taxon>
        <taxon>Hyphomicrobiales</taxon>
        <taxon>Devosiaceae</taxon>
        <taxon>Pelagibacterium</taxon>
    </lineage>
</organism>
<feature type="transmembrane region" description="Helical" evidence="7">
    <location>
        <begin position="356"/>
        <end position="377"/>
    </location>
</feature>
<feature type="transmembrane region" description="Helical" evidence="7">
    <location>
        <begin position="414"/>
        <end position="435"/>
    </location>
</feature>
<feature type="transmembrane region" description="Helical" evidence="7">
    <location>
        <begin position="279"/>
        <end position="301"/>
    </location>
</feature>
<dbReference type="PANTHER" id="PTHR43298:SF2">
    <property type="entry name" value="FMN_FAD EXPORTER YEEO-RELATED"/>
    <property type="match status" value="1"/>
</dbReference>
<dbReference type="PANTHER" id="PTHR43298">
    <property type="entry name" value="MULTIDRUG RESISTANCE PROTEIN NORM-RELATED"/>
    <property type="match status" value="1"/>
</dbReference>
<keyword evidence="5 7" id="KW-1133">Transmembrane helix</keyword>
<feature type="transmembrane region" description="Helical" evidence="7">
    <location>
        <begin position="389"/>
        <end position="408"/>
    </location>
</feature>
<dbReference type="InterPro" id="IPR050222">
    <property type="entry name" value="MATE_MdtK"/>
</dbReference>
<dbReference type="Proteomes" id="UP001163882">
    <property type="component" value="Chromosome"/>
</dbReference>
<evidence type="ECO:0000256" key="4">
    <source>
        <dbReference type="ARBA" id="ARBA00022692"/>
    </source>
</evidence>
<keyword evidence="4 7" id="KW-0812">Transmembrane</keyword>
<feature type="transmembrane region" description="Helical" evidence="7">
    <location>
        <begin position="322"/>
        <end position="344"/>
    </location>
</feature>
<evidence type="ECO:0000256" key="3">
    <source>
        <dbReference type="ARBA" id="ARBA00022448"/>
    </source>
</evidence>
<evidence type="ECO:0000313" key="9">
    <source>
        <dbReference type="Proteomes" id="UP001163882"/>
    </source>
</evidence>
<dbReference type="InterPro" id="IPR044644">
    <property type="entry name" value="DinF-like"/>
</dbReference>
<keyword evidence="3" id="KW-0813">Transport</keyword>
<evidence type="ECO:0000256" key="1">
    <source>
        <dbReference type="ARBA" id="ARBA00004141"/>
    </source>
</evidence>
<gene>
    <name evidence="8" type="ORF">OF122_16505</name>
</gene>
<dbReference type="Pfam" id="PF01554">
    <property type="entry name" value="MatE"/>
    <property type="match status" value="2"/>
</dbReference>
<feature type="transmembrane region" description="Helical" evidence="7">
    <location>
        <begin position="138"/>
        <end position="158"/>
    </location>
</feature>
<proteinExistence type="inferred from homology"/>
<dbReference type="NCBIfam" id="TIGR00797">
    <property type="entry name" value="matE"/>
    <property type="match status" value="1"/>
</dbReference>
<protein>
    <submittedName>
        <fullName evidence="8">MATE family efflux transporter</fullName>
    </submittedName>
</protein>